<dbReference type="InParanoid" id="A0A6P6XY23"/>
<dbReference type="GO" id="GO:0030010">
    <property type="term" value="P:establishment of cell polarity"/>
    <property type="evidence" value="ECO:0007669"/>
    <property type="project" value="TreeGrafter"/>
</dbReference>
<dbReference type="CDD" id="cd23058">
    <property type="entry name" value="PDZ2_Par3-like"/>
    <property type="match status" value="1"/>
</dbReference>
<keyword evidence="5" id="KW-0175">Coiled coil</keyword>
<organism evidence="8 9">
    <name type="scientific">Dermatophagoides pteronyssinus</name>
    <name type="common">European house dust mite</name>
    <dbReference type="NCBI Taxonomy" id="6956"/>
    <lineage>
        <taxon>Eukaryota</taxon>
        <taxon>Metazoa</taxon>
        <taxon>Ecdysozoa</taxon>
        <taxon>Arthropoda</taxon>
        <taxon>Chelicerata</taxon>
        <taxon>Arachnida</taxon>
        <taxon>Acari</taxon>
        <taxon>Acariformes</taxon>
        <taxon>Sarcoptiformes</taxon>
        <taxon>Astigmata</taxon>
        <taxon>Psoroptidia</taxon>
        <taxon>Analgoidea</taxon>
        <taxon>Pyroglyphidae</taxon>
        <taxon>Dermatophagoidinae</taxon>
        <taxon>Dermatophagoides</taxon>
    </lineage>
</organism>
<feature type="region of interest" description="Disordered" evidence="6">
    <location>
        <begin position="1038"/>
        <end position="1059"/>
    </location>
</feature>
<evidence type="ECO:0000259" key="7">
    <source>
        <dbReference type="PROSITE" id="PS50106"/>
    </source>
</evidence>
<evidence type="ECO:0000256" key="5">
    <source>
        <dbReference type="SAM" id="Coils"/>
    </source>
</evidence>
<feature type="compositionally biased region" description="Polar residues" evidence="6">
    <location>
        <begin position="1527"/>
        <end position="1552"/>
    </location>
</feature>
<dbReference type="InterPro" id="IPR036034">
    <property type="entry name" value="PDZ_sf"/>
</dbReference>
<dbReference type="InterPro" id="IPR021922">
    <property type="entry name" value="Par3/HAL_N"/>
</dbReference>
<keyword evidence="8" id="KW-1185">Reference proteome</keyword>
<feature type="region of interest" description="Disordered" evidence="6">
    <location>
        <begin position="1431"/>
        <end position="1472"/>
    </location>
</feature>
<dbReference type="SMART" id="SM00228">
    <property type="entry name" value="PDZ"/>
    <property type="match status" value="3"/>
</dbReference>
<dbReference type="GO" id="GO:0043296">
    <property type="term" value="C:apical junction complex"/>
    <property type="evidence" value="ECO:0007669"/>
    <property type="project" value="TreeGrafter"/>
</dbReference>
<feature type="compositionally biased region" description="Basic and acidic residues" evidence="6">
    <location>
        <begin position="1003"/>
        <end position="1018"/>
    </location>
</feature>
<dbReference type="GO" id="GO:0051301">
    <property type="term" value="P:cell division"/>
    <property type="evidence" value="ECO:0007669"/>
    <property type="project" value="UniProtKB-KW"/>
</dbReference>
<sequence length="1860" mass="207322">MKVFINFGDIRCVVPVGDGSLTVSEVILLAIERYRKAITKPSSSSSTTNTKIIVHTLKTCRDGAILDPDDRLYDVADDREQLIAVFDEYPQHSLNLKNNNESPSRLSCQDQHNDTNLVENMIKMAPSIQNRQSSLSSSLSTTSNPKTSYFLSNQQQQLSSQKTIYGHSISNKPPLPPQHYHSNSMSDSLLGNDQILIRRQQKHQNESLFLPHNRLSSLSSSLYHQHSSSLSDNKPQEVHCSTNNSKITVTDCCLDEAVIMATDDDSGSNISTSDEPLDVEITVDDSSINTYSANIPAMLHVRHGSEPNLNRSFVHNSNDISMDSSDHTHHHHRRNASNVMVDDDDNDHNHMNAIKMNDLEQSNYHHHHHQYKSTSKRWSTAIAIGDKAAATLIMGSPSNKSTIKPSSHHHHHMVSNYEHSDEDKSFSHSISPQSTKEEGYASEEQSANSQSDPPPPSHHHHEHSSSTSPSGLNSPTMFQQQQSTFARGSGRLSMLAQNMDQWADAADRQLIKLQSNSHDTSNKNHQPSASTSSSANHTHSSQQYAKLLQPQQLCDSSLGSMGSNSSQENDHLTIGDKQQSNRMTVIIDLTKQSGPLGIHVLPDSSDGSSSRLKRGLEIQSIEPGSRIDRDGRLNVGDIIIEIDGHPFAGLEFGRAQELFRSSLYANNQIQLSIIKSQLFCDNSKNQQTEQRLHRQFVTNNNVSDESDSKHCDTTLKSESNMLLVEGEERFGPMTKLATVTTTKKHSPQAVTTLIGYKPATSAIVIANTRRIGKKFHIQLKKGDHGLGFTITTRDNPAGGLSPIYIKTILPRGAAVQDGRLKPGDRLLEVCGIEMTGKSQEEAVKILRNLPSDSIVDLIVSRQEVEVSPSPLMPRQLPPEAADESNCSSTKMEREVMTFQIPLNDTGSAGLGISVKGKTLTADGRQQDSGIFIKSVLHGGAASKDGHLKQDDQLININGIPLSGKTNSEAMETLTRATIKSAHQITLTIARRVCHSPSHQVCDSGDHSSSEHYPRHQHESSILSNDSYDMSFIHPNQTSIAEQSRNSSYSHEDSFQSSAENTVIYSKKPLIETDRSIQQSTVSNTPASAQPPLSLNDSQLSLNDSNGGEQSSISTDDRFRRDGFGRQSMSEKRHAQLDAKTTDTYRRSKKTKEHPASNQQDKSTEHGKNQDDPVINKENIDIQTPKSNLTANKKIKSPISKNQILFSPVCCWKCQSPGSCPCRSKSELSPADVYHMNGSHSLQNARVMSEHQQQLLLQQKANNNGGINIVGGSTLRKSCSLESLQIMMQDLQKEQLQEQVSGSSNVAANSSGGGYMGHHHQTTGPIRMSKNYPSESFRAAVDRSYDIKNYLNTTNIHSVSEENDADDTMSRPSTCPYRVGGGHSMASTNFTMETATTTQTTTTNTDDHANLLKSTTSSAKKKKNSLFKNLFHFGSKKGRSKSMDPGKNSINNNNNSPESSTIHSSSQSEEMKHFSPDYRHKYQQEQERINAQYRKLLEEQKQRQQLQQQQQRQSGFVRNQLHPLHQSMPLSNSNRSKSGVSPRNQQQPTTKSPQIYDVMNTVGVPHAQNKSSDNSTVKPTTNAYLRSHHRIHPQDCSPMFNDANHAQSTPENPRHMRINSQEFYVRQSMDRPTSRVTVPENINYGTYGMINNSNAQRIYGTANRLSVDPERIICHPQQQQQQHHHYRQLSLRNPQHHRQISSPAATMTTVNQNFYKQQQPRGNHYVYEQQQQPQLPVRDQRSYTINPRSYTANSYGQLISTSKSPNIETTYGIIGQHHNQQQRTIPSNITGSSRLQHAQTPHSNMNVFRQQQPIYHSNQVQIYGTVYNNQTKSNNQPSQQQLYAMSTKLNYAPINGLPPSN</sequence>
<evidence type="ECO:0000256" key="1">
    <source>
        <dbReference type="ARBA" id="ARBA00005358"/>
    </source>
</evidence>
<evidence type="ECO:0000313" key="9">
    <source>
        <dbReference type="RefSeq" id="XP_027198063.1"/>
    </source>
</evidence>
<dbReference type="PROSITE" id="PS50106">
    <property type="entry name" value="PDZ"/>
    <property type="match status" value="3"/>
</dbReference>
<comment type="similarity">
    <text evidence="1">Belongs to the PAR3 family.</text>
</comment>
<dbReference type="CTD" id="32703"/>
<feature type="domain" description="PDZ" evidence="7">
    <location>
        <begin position="776"/>
        <end position="861"/>
    </location>
</feature>
<evidence type="ECO:0000256" key="2">
    <source>
        <dbReference type="ARBA" id="ARBA00022618"/>
    </source>
</evidence>
<dbReference type="GO" id="GO:0000226">
    <property type="term" value="P:microtubule cytoskeleton organization"/>
    <property type="evidence" value="ECO:0007669"/>
    <property type="project" value="TreeGrafter"/>
</dbReference>
<feature type="compositionally biased region" description="Polar residues" evidence="6">
    <location>
        <begin position="396"/>
        <end position="405"/>
    </location>
</feature>
<feature type="compositionally biased region" description="Low complexity" evidence="6">
    <location>
        <begin position="1447"/>
        <end position="1467"/>
    </location>
</feature>
<dbReference type="PANTHER" id="PTHR16484:SF17">
    <property type="entry name" value="BAZOOKA, ISOFORM B"/>
    <property type="match status" value="1"/>
</dbReference>
<dbReference type="InterPro" id="IPR052213">
    <property type="entry name" value="PAR3"/>
</dbReference>
<dbReference type="GO" id="GO:0051660">
    <property type="term" value="P:establishment of centrosome localization"/>
    <property type="evidence" value="ECO:0007669"/>
    <property type="project" value="TreeGrafter"/>
</dbReference>
<feature type="compositionally biased region" description="Low complexity" evidence="6">
    <location>
        <begin position="465"/>
        <end position="476"/>
    </location>
</feature>
<dbReference type="InterPro" id="IPR001478">
    <property type="entry name" value="PDZ"/>
</dbReference>
<dbReference type="FunFam" id="2.30.42.10:FF:000011">
    <property type="entry name" value="partitioning defective 3 homolog isoform X1"/>
    <property type="match status" value="1"/>
</dbReference>
<dbReference type="GO" id="GO:0005912">
    <property type="term" value="C:adherens junction"/>
    <property type="evidence" value="ECO:0007669"/>
    <property type="project" value="TreeGrafter"/>
</dbReference>
<dbReference type="GO" id="GO:0007155">
    <property type="term" value="P:cell adhesion"/>
    <property type="evidence" value="ECO:0007669"/>
    <property type="project" value="TreeGrafter"/>
</dbReference>
<proteinExistence type="inferred from homology"/>
<dbReference type="Gene3D" id="2.30.42.10">
    <property type="match status" value="3"/>
</dbReference>
<dbReference type="OMA" id="CGIEMTG"/>
<feature type="coiled-coil region" evidence="5">
    <location>
        <begin position="1478"/>
        <end position="1513"/>
    </location>
</feature>
<feature type="compositionally biased region" description="Low complexity" evidence="6">
    <location>
        <begin position="133"/>
        <end position="143"/>
    </location>
</feature>
<keyword evidence="3" id="KW-0677">Repeat</keyword>
<feature type="compositionally biased region" description="Basic and acidic residues" evidence="6">
    <location>
        <begin position="1114"/>
        <end position="1145"/>
    </location>
</feature>
<accession>A0A6P6XY23</accession>
<dbReference type="RefSeq" id="XP_027198063.1">
    <property type="nucleotide sequence ID" value="XM_027342262.1"/>
</dbReference>
<dbReference type="Proteomes" id="UP000515146">
    <property type="component" value="Unplaced"/>
</dbReference>
<feature type="compositionally biased region" description="Basic and acidic residues" evidence="6">
    <location>
        <begin position="1161"/>
        <end position="1179"/>
    </location>
</feature>
<feature type="region of interest" description="Disordered" evidence="6">
    <location>
        <begin position="128"/>
        <end position="147"/>
    </location>
</feature>
<feature type="region of interest" description="Disordered" evidence="6">
    <location>
        <begin position="517"/>
        <end position="543"/>
    </location>
</feature>
<reference evidence="9" key="1">
    <citation type="submission" date="2025-08" db="UniProtKB">
        <authorList>
            <consortium name="RefSeq"/>
        </authorList>
    </citation>
    <scope>IDENTIFICATION</scope>
    <source>
        <strain evidence="9">Airmid</strain>
    </source>
</reference>
<feature type="compositionally biased region" description="Polar residues" evidence="6">
    <location>
        <begin position="517"/>
        <end position="527"/>
    </location>
</feature>
<name>A0A6P6XY23_DERPT</name>
<keyword evidence="4" id="KW-0131">Cell cycle</keyword>
<feature type="region of interest" description="Disordered" evidence="6">
    <location>
        <begin position="996"/>
        <end position="1020"/>
    </location>
</feature>
<feature type="domain" description="PDZ" evidence="7">
    <location>
        <begin position="586"/>
        <end position="662"/>
    </location>
</feature>
<feature type="compositionally biased region" description="Low complexity" evidence="6">
    <location>
        <begin position="1089"/>
        <end position="1104"/>
    </location>
</feature>
<evidence type="ECO:0000256" key="3">
    <source>
        <dbReference type="ARBA" id="ARBA00022737"/>
    </source>
</evidence>
<dbReference type="SUPFAM" id="SSF50156">
    <property type="entry name" value="PDZ domain-like"/>
    <property type="match status" value="3"/>
</dbReference>
<gene>
    <name evidence="9" type="primary">LOC113792317</name>
</gene>
<dbReference type="Pfam" id="PF12053">
    <property type="entry name" value="Par3_HAL_N_term"/>
    <property type="match status" value="1"/>
</dbReference>
<dbReference type="Pfam" id="PF00595">
    <property type="entry name" value="PDZ"/>
    <property type="match status" value="3"/>
</dbReference>
<evidence type="ECO:0000256" key="6">
    <source>
        <dbReference type="SAM" id="MobiDB-lite"/>
    </source>
</evidence>
<dbReference type="GO" id="GO:0008104">
    <property type="term" value="P:intracellular protein localization"/>
    <property type="evidence" value="ECO:0007669"/>
    <property type="project" value="TreeGrafter"/>
</dbReference>
<dbReference type="GO" id="GO:0005938">
    <property type="term" value="C:cell cortex"/>
    <property type="evidence" value="ECO:0007669"/>
    <property type="project" value="TreeGrafter"/>
</dbReference>
<feature type="compositionally biased region" description="Low complexity" evidence="6">
    <location>
        <begin position="528"/>
        <end position="541"/>
    </location>
</feature>
<dbReference type="GO" id="GO:0045197">
    <property type="term" value="P:establishment or maintenance of epithelial cell apical/basal polarity"/>
    <property type="evidence" value="ECO:0007669"/>
    <property type="project" value="TreeGrafter"/>
</dbReference>
<dbReference type="PANTHER" id="PTHR16484">
    <property type="entry name" value="PARTITIONING DEFECTIVE 3 RELATED"/>
    <property type="match status" value="1"/>
</dbReference>
<feature type="compositionally biased region" description="Polar residues" evidence="6">
    <location>
        <begin position="1076"/>
        <end position="1087"/>
    </location>
</feature>
<dbReference type="OrthoDB" id="6264899at2759"/>
<feature type="region of interest" description="Disordered" evidence="6">
    <location>
        <begin position="1076"/>
        <end position="1184"/>
    </location>
</feature>
<evidence type="ECO:0000313" key="8">
    <source>
        <dbReference type="Proteomes" id="UP000515146"/>
    </source>
</evidence>
<dbReference type="KEGG" id="dpte:113792317"/>
<keyword evidence="2" id="KW-0132">Cell division</keyword>
<feature type="domain" description="PDZ" evidence="7">
    <location>
        <begin position="899"/>
        <end position="976"/>
    </location>
</feature>
<feature type="region of interest" description="Disordered" evidence="6">
    <location>
        <begin position="166"/>
        <end position="187"/>
    </location>
</feature>
<dbReference type="Gene3D" id="3.10.20.90">
    <property type="entry name" value="Phosphatidylinositol 3-kinase Catalytic Subunit, Chain A, domain 1"/>
    <property type="match status" value="1"/>
</dbReference>
<feature type="compositionally biased region" description="Low complexity" evidence="6">
    <location>
        <begin position="556"/>
        <end position="566"/>
    </location>
</feature>
<protein>
    <submittedName>
        <fullName evidence="9">Uncharacterized protein LOC113792317</fullName>
    </submittedName>
</protein>
<feature type="region of interest" description="Disordered" evidence="6">
    <location>
        <begin position="396"/>
        <end position="483"/>
    </location>
</feature>
<feature type="region of interest" description="Disordered" evidence="6">
    <location>
        <begin position="1523"/>
        <end position="1554"/>
    </location>
</feature>
<dbReference type="GO" id="GO:0016324">
    <property type="term" value="C:apical plasma membrane"/>
    <property type="evidence" value="ECO:0007669"/>
    <property type="project" value="TreeGrafter"/>
</dbReference>
<feature type="region of interest" description="Disordered" evidence="6">
    <location>
        <begin position="555"/>
        <end position="578"/>
    </location>
</feature>
<evidence type="ECO:0000256" key="4">
    <source>
        <dbReference type="ARBA" id="ARBA00023306"/>
    </source>
</evidence>
<dbReference type="GO" id="GO:0035091">
    <property type="term" value="F:phosphatidylinositol binding"/>
    <property type="evidence" value="ECO:0007669"/>
    <property type="project" value="TreeGrafter"/>
</dbReference>